<dbReference type="InterPro" id="IPR003781">
    <property type="entry name" value="CoA-bd"/>
</dbReference>
<dbReference type="SUPFAM" id="SSF51735">
    <property type="entry name" value="NAD(P)-binding Rossmann-fold domains"/>
    <property type="match status" value="1"/>
</dbReference>
<dbReference type="PANTHER" id="PTHR35786:SF1">
    <property type="entry name" value="REDOX-SENSING TRANSCRIPTIONAL REPRESSOR REX 1"/>
    <property type="match status" value="1"/>
</dbReference>
<dbReference type="GO" id="GO:0003700">
    <property type="term" value="F:DNA-binding transcription factor activity"/>
    <property type="evidence" value="ECO:0007669"/>
    <property type="project" value="UniProtKB-UniRule"/>
</dbReference>
<gene>
    <name evidence="7" type="primary">rex</name>
    <name evidence="9" type="ORF">D1832_11735</name>
</gene>
<evidence type="ECO:0000256" key="6">
    <source>
        <dbReference type="ARBA" id="ARBA00023163"/>
    </source>
</evidence>
<dbReference type="PANTHER" id="PTHR35786">
    <property type="entry name" value="REDOX-SENSING TRANSCRIPTIONAL REPRESSOR REX"/>
    <property type="match status" value="1"/>
</dbReference>
<dbReference type="EMBL" id="QWLM01000014">
    <property type="protein sequence ID" value="RHW44715.1"/>
    <property type="molecule type" value="Genomic_DNA"/>
</dbReference>
<keyword evidence="1 7" id="KW-0963">Cytoplasm</keyword>
<dbReference type="Proteomes" id="UP000285376">
    <property type="component" value="Unassembled WGS sequence"/>
</dbReference>
<dbReference type="GO" id="GO:0051775">
    <property type="term" value="P:response to redox state"/>
    <property type="evidence" value="ECO:0007669"/>
    <property type="project" value="InterPro"/>
</dbReference>
<keyword evidence="6 7" id="KW-0804">Transcription</keyword>
<evidence type="ECO:0000256" key="3">
    <source>
        <dbReference type="ARBA" id="ARBA00023015"/>
    </source>
</evidence>
<dbReference type="InterPro" id="IPR022876">
    <property type="entry name" value="Tscrpt_rep_Rex"/>
</dbReference>
<proteinExistence type="inferred from homology"/>
<comment type="function">
    <text evidence="7">Modulates transcription in response to changes in cellular NADH/NAD(+) redox state.</text>
</comment>
<comment type="subunit">
    <text evidence="7">Homodimer.</text>
</comment>
<dbReference type="NCBIfam" id="NF003995">
    <property type="entry name" value="PRK05472.2-4"/>
    <property type="match status" value="1"/>
</dbReference>
<accession>A0A417Z2J8</accession>
<organism evidence="9 10">
    <name type="scientific">Dermacoccus abyssi</name>
    <dbReference type="NCBI Taxonomy" id="322596"/>
    <lineage>
        <taxon>Bacteria</taxon>
        <taxon>Bacillati</taxon>
        <taxon>Actinomycetota</taxon>
        <taxon>Actinomycetes</taxon>
        <taxon>Micrococcales</taxon>
        <taxon>Dermacoccaceae</taxon>
        <taxon>Dermacoccus</taxon>
    </lineage>
</organism>
<dbReference type="HAMAP" id="MF_01131">
    <property type="entry name" value="Rex"/>
    <property type="match status" value="1"/>
</dbReference>
<evidence type="ECO:0000313" key="9">
    <source>
        <dbReference type="EMBL" id="RHW44715.1"/>
    </source>
</evidence>
<evidence type="ECO:0000256" key="7">
    <source>
        <dbReference type="HAMAP-Rule" id="MF_01131"/>
    </source>
</evidence>
<dbReference type="GO" id="GO:0003677">
    <property type="term" value="F:DNA binding"/>
    <property type="evidence" value="ECO:0007669"/>
    <property type="project" value="UniProtKB-UniRule"/>
</dbReference>
<evidence type="ECO:0000256" key="2">
    <source>
        <dbReference type="ARBA" id="ARBA00022491"/>
    </source>
</evidence>
<dbReference type="Gene3D" id="3.40.50.720">
    <property type="entry name" value="NAD(P)-binding Rossmann-like Domain"/>
    <property type="match status" value="1"/>
</dbReference>
<dbReference type="NCBIfam" id="NF003996">
    <property type="entry name" value="PRK05472.2-5"/>
    <property type="match status" value="1"/>
</dbReference>
<keyword evidence="4 7" id="KW-0520">NAD</keyword>
<dbReference type="SUPFAM" id="SSF46785">
    <property type="entry name" value="Winged helix' DNA-binding domain"/>
    <property type="match status" value="1"/>
</dbReference>
<reference evidence="9 10" key="1">
    <citation type="submission" date="2018-08" db="EMBL/GenBank/DDBJ databases">
        <title>Whole genome sequence analysis of Dermacoccus abyssi bacteria isolated from Deep Mariana trench Micromonospora spp reveals genes involved in the environmental adaptation and production of secondary metabolites.</title>
        <authorList>
            <person name="Abdel-Mageed W.M."/>
            <person name="Lehri B."/>
            <person name="Nouioui I."/>
            <person name="Goodfellow I."/>
            <person name="Jaspars M."/>
            <person name="Karlyshev A."/>
        </authorList>
    </citation>
    <scope>NUCLEOTIDE SEQUENCE [LARGE SCALE GENOMIC DNA]</scope>
    <source>
        <strain evidence="9 10">MT1.1</strain>
    </source>
</reference>
<dbReference type="Gene3D" id="1.10.10.10">
    <property type="entry name" value="Winged helix-like DNA-binding domain superfamily/Winged helix DNA-binding domain"/>
    <property type="match status" value="1"/>
</dbReference>
<comment type="subcellular location">
    <subcellularLocation>
        <location evidence="7">Cytoplasm</location>
    </subcellularLocation>
</comment>
<evidence type="ECO:0000313" key="10">
    <source>
        <dbReference type="Proteomes" id="UP000285376"/>
    </source>
</evidence>
<evidence type="ECO:0000256" key="1">
    <source>
        <dbReference type="ARBA" id="ARBA00022490"/>
    </source>
</evidence>
<dbReference type="InterPro" id="IPR058236">
    <property type="entry name" value="Rex_actinobacterial-type"/>
</dbReference>
<dbReference type="Pfam" id="PF02629">
    <property type="entry name" value="CoA_binding"/>
    <property type="match status" value="1"/>
</dbReference>
<dbReference type="InterPro" id="IPR009718">
    <property type="entry name" value="Rex_DNA-bd_C_dom"/>
</dbReference>
<keyword evidence="3 7" id="KW-0805">Transcription regulation</keyword>
<protein>
    <recommendedName>
        <fullName evidence="7">Redox-sensing transcriptional repressor Rex</fullName>
    </recommendedName>
</protein>
<evidence type="ECO:0000256" key="4">
    <source>
        <dbReference type="ARBA" id="ARBA00023027"/>
    </source>
</evidence>
<dbReference type="InterPro" id="IPR036291">
    <property type="entry name" value="NAD(P)-bd_dom_sf"/>
</dbReference>
<name>A0A417Z2J8_9MICO</name>
<dbReference type="InterPro" id="IPR036390">
    <property type="entry name" value="WH_DNA-bd_sf"/>
</dbReference>
<comment type="similarity">
    <text evidence="7">Belongs to the transcriptional regulatory Rex family.</text>
</comment>
<keyword evidence="2 7" id="KW-0678">Repressor</keyword>
<sequence length="226" mass="23838">MSTEQAAARRDIPDATVNRLPVYLRVLREVATDGHTTISSETLAEQSGVSSAKLRKDLSALGSYGVRGVGYDVATLAGHITGALGLERQWAVAIVGMGNLGRALATYGGIGVKGFEIKWLIDDDPRVVGSVVGGQKVVHFDALVPQVDEGVIGVIATPAPSAQQVADRLIAAGVRSILNFAPAVLTVPSDVQVRGVDMATELQILAFREQNARGPQGDREMKELMV</sequence>
<dbReference type="GO" id="GO:0005737">
    <property type="term" value="C:cytoplasm"/>
    <property type="evidence" value="ECO:0007669"/>
    <property type="project" value="UniProtKB-SubCell"/>
</dbReference>
<dbReference type="NCBIfam" id="NF003992">
    <property type="entry name" value="PRK05472.2-1"/>
    <property type="match status" value="1"/>
</dbReference>
<dbReference type="AlphaFoldDB" id="A0A417Z2J8"/>
<feature type="binding site" evidence="7">
    <location>
        <begin position="96"/>
        <end position="101"/>
    </location>
    <ligand>
        <name>NAD(+)</name>
        <dbReference type="ChEBI" id="CHEBI:57540"/>
    </ligand>
</feature>
<comment type="caution">
    <text evidence="9">The sequence shown here is derived from an EMBL/GenBank/DDBJ whole genome shotgun (WGS) entry which is preliminary data.</text>
</comment>
<dbReference type="Pfam" id="PF06971">
    <property type="entry name" value="Put_DNA-bind_N"/>
    <property type="match status" value="1"/>
</dbReference>
<feature type="DNA-binding region" description="H-T-H motif" evidence="7">
    <location>
        <begin position="22"/>
        <end position="61"/>
    </location>
</feature>
<dbReference type="GO" id="GO:0045892">
    <property type="term" value="P:negative regulation of DNA-templated transcription"/>
    <property type="evidence" value="ECO:0007669"/>
    <property type="project" value="InterPro"/>
</dbReference>
<dbReference type="InterPro" id="IPR036388">
    <property type="entry name" value="WH-like_DNA-bd_sf"/>
</dbReference>
<dbReference type="NCBIfam" id="NF003993">
    <property type="entry name" value="PRK05472.2-2"/>
    <property type="match status" value="1"/>
</dbReference>
<dbReference type="NCBIfam" id="NF003994">
    <property type="entry name" value="PRK05472.2-3"/>
    <property type="match status" value="1"/>
</dbReference>
<evidence type="ECO:0000256" key="5">
    <source>
        <dbReference type="ARBA" id="ARBA00023125"/>
    </source>
</evidence>
<keyword evidence="5 7" id="KW-0238">DNA-binding</keyword>
<dbReference type="RefSeq" id="WP_047312437.1">
    <property type="nucleotide sequence ID" value="NZ_CBCRVH010000014.1"/>
</dbReference>
<dbReference type="SMART" id="SM00881">
    <property type="entry name" value="CoA_binding"/>
    <property type="match status" value="1"/>
</dbReference>
<evidence type="ECO:0000259" key="8">
    <source>
        <dbReference type="SMART" id="SM00881"/>
    </source>
</evidence>
<feature type="domain" description="CoA-binding" evidence="8">
    <location>
        <begin position="85"/>
        <end position="184"/>
    </location>
</feature>